<dbReference type="Proteomes" id="UP001152300">
    <property type="component" value="Unassembled WGS sequence"/>
</dbReference>
<feature type="compositionally biased region" description="Basic residues" evidence="1">
    <location>
        <begin position="156"/>
        <end position="172"/>
    </location>
</feature>
<gene>
    <name evidence="2" type="ORF">OCU04_007793</name>
</gene>
<feature type="region of interest" description="Disordered" evidence="1">
    <location>
        <begin position="156"/>
        <end position="178"/>
    </location>
</feature>
<name>A0A9X0DHQ0_9HELO</name>
<protein>
    <submittedName>
        <fullName evidence="2">Uncharacterized protein</fullName>
    </submittedName>
</protein>
<comment type="caution">
    <text evidence="2">The sequence shown here is derived from an EMBL/GenBank/DDBJ whole genome shotgun (WGS) entry which is preliminary data.</text>
</comment>
<dbReference type="EMBL" id="JAPEIS010000008">
    <property type="protein sequence ID" value="KAJ8063946.1"/>
    <property type="molecule type" value="Genomic_DNA"/>
</dbReference>
<evidence type="ECO:0000313" key="3">
    <source>
        <dbReference type="Proteomes" id="UP001152300"/>
    </source>
</evidence>
<dbReference type="OrthoDB" id="3524864at2759"/>
<feature type="region of interest" description="Disordered" evidence="1">
    <location>
        <begin position="1"/>
        <end position="22"/>
    </location>
</feature>
<sequence>MDPPISSALRTKHGGKRGKQHDWTLKQKQDITEALIGNPQPNKMRIGLVHLREPDLYREIYYNRGFGAGEPFDWNDPSDLFLLNSWRQDKIRKYTTRSEGQVERTRVVKDQVVKNRDVQRAAIPSVIRESGDSSRELASMVNRGRDIEEFRVQKHRSSRRVTPRLSNGRRQHPSTPQRPIEFLEVDLDRITSLTEQQKQHRQRIQFRDWTMIYHFIETAFDYPSREIGVNYNL</sequence>
<keyword evidence="3" id="KW-1185">Reference proteome</keyword>
<reference evidence="2" key="1">
    <citation type="submission" date="2022-11" db="EMBL/GenBank/DDBJ databases">
        <title>Genome Resource of Sclerotinia nivalis Strain SnTB1, a Plant Pathogen Isolated from American Ginseng.</title>
        <authorList>
            <person name="Fan S."/>
        </authorList>
    </citation>
    <scope>NUCLEOTIDE SEQUENCE</scope>
    <source>
        <strain evidence="2">SnTB1</strain>
    </source>
</reference>
<evidence type="ECO:0000313" key="2">
    <source>
        <dbReference type="EMBL" id="KAJ8063946.1"/>
    </source>
</evidence>
<proteinExistence type="predicted"/>
<feature type="compositionally biased region" description="Basic residues" evidence="1">
    <location>
        <begin position="10"/>
        <end position="19"/>
    </location>
</feature>
<accession>A0A9X0DHQ0</accession>
<organism evidence="2 3">
    <name type="scientific">Sclerotinia nivalis</name>
    <dbReference type="NCBI Taxonomy" id="352851"/>
    <lineage>
        <taxon>Eukaryota</taxon>
        <taxon>Fungi</taxon>
        <taxon>Dikarya</taxon>
        <taxon>Ascomycota</taxon>
        <taxon>Pezizomycotina</taxon>
        <taxon>Leotiomycetes</taxon>
        <taxon>Helotiales</taxon>
        <taxon>Sclerotiniaceae</taxon>
        <taxon>Sclerotinia</taxon>
    </lineage>
</organism>
<evidence type="ECO:0000256" key="1">
    <source>
        <dbReference type="SAM" id="MobiDB-lite"/>
    </source>
</evidence>
<dbReference type="AlphaFoldDB" id="A0A9X0DHQ0"/>